<evidence type="ECO:0000256" key="10">
    <source>
        <dbReference type="SAM" id="Phobius"/>
    </source>
</evidence>
<keyword evidence="13" id="KW-1185">Reference proteome</keyword>
<dbReference type="InterPro" id="IPR051045">
    <property type="entry name" value="TonB-dependent_transducer"/>
</dbReference>
<dbReference type="RefSeq" id="WP_110363520.1">
    <property type="nucleotide sequence ID" value="NZ_QFLI01000014.1"/>
</dbReference>
<dbReference type="InterPro" id="IPR037682">
    <property type="entry name" value="TonB_C"/>
</dbReference>
<dbReference type="PRINTS" id="PR01374">
    <property type="entry name" value="TONBPROTEIN"/>
</dbReference>
<evidence type="ECO:0000256" key="1">
    <source>
        <dbReference type="ARBA" id="ARBA00004383"/>
    </source>
</evidence>
<dbReference type="GO" id="GO:0015031">
    <property type="term" value="P:protein transport"/>
    <property type="evidence" value="ECO:0007669"/>
    <property type="project" value="UniProtKB-KW"/>
</dbReference>
<dbReference type="OrthoDB" id="9814002at2"/>
<dbReference type="AlphaFoldDB" id="A0A2V3ZTZ6"/>
<evidence type="ECO:0000256" key="5">
    <source>
        <dbReference type="ARBA" id="ARBA00022519"/>
    </source>
</evidence>
<dbReference type="PANTHER" id="PTHR33446:SF2">
    <property type="entry name" value="PROTEIN TONB"/>
    <property type="match status" value="1"/>
</dbReference>
<evidence type="ECO:0000256" key="9">
    <source>
        <dbReference type="ARBA" id="ARBA00023136"/>
    </source>
</evidence>
<dbReference type="Pfam" id="PF03544">
    <property type="entry name" value="TonB_C"/>
    <property type="match status" value="1"/>
</dbReference>
<comment type="similarity">
    <text evidence="2">Belongs to the TonB family.</text>
</comment>
<protein>
    <submittedName>
        <fullName evidence="12">Energy transducer TonB</fullName>
    </submittedName>
</protein>
<dbReference type="PROSITE" id="PS52015">
    <property type="entry name" value="TONB_CTD"/>
    <property type="match status" value="1"/>
</dbReference>
<keyword evidence="3" id="KW-0813">Transport</keyword>
<dbReference type="GO" id="GO:0098797">
    <property type="term" value="C:plasma membrane protein complex"/>
    <property type="evidence" value="ECO:0007669"/>
    <property type="project" value="TreeGrafter"/>
</dbReference>
<evidence type="ECO:0000256" key="8">
    <source>
        <dbReference type="ARBA" id="ARBA00022989"/>
    </source>
</evidence>
<keyword evidence="5" id="KW-0997">Cell inner membrane</keyword>
<evidence type="ECO:0000256" key="2">
    <source>
        <dbReference type="ARBA" id="ARBA00006555"/>
    </source>
</evidence>
<keyword evidence="7" id="KW-0653">Protein transport</keyword>
<dbReference type="GO" id="GO:0055085">
    <property type="term" value="P:transmembrane transport"/>
    <property type="evidence" value="ECO:0007669"/>
    <property type="project" value="InterPro"/>
</dbReference>
<feature type="transmembrane region" description="Helical" evidence="10">
    <location>
        <begin position="16"/>
        <end position="34"/>
    </location>
</feature>
<dbReference type="Gene3D" id="3.30.1150.10">
    <property type="match status" value="1"/>
</dbReference>
<evidence type="ECO:0000256" key="7">
    <source>
        <dbReference type="ARBA" id="ARBA00022927"/>
    </source>
</evidence>
<evidence type="ECO:0000256" key="4">
    <source>
        <dbReference type="ARBA" id="ARBA00022475"/>
    </source>
</evidence>
<evidence type="ECO:0000313" key="13">
    <source>
        <dbReference type="Proteomes" id="UP000248079"/>
    </source>
</evidence>
<evidence type="ECO:0000259" key="11">
    <source>
        <dbReference type="PROSITE" id="PS52015"/>
    </source>
</evidence>
<dbReference type="GO" id="GO:0015891">
    <property type="term" value="P:siderophore transport"/>
    <property type="evidence" value="ECO:0007669"/>
    <property type="project" value="InterPro"/>
</dbReference>
<dbReference type="GO" id="GO:0030288">
    <property type="term" value="C:outer membrane-bounded periplasmic space"/>
    <property type="evidence" value="ECO:0007669"/>
    <property type="project" value="InterPro"/>
</dbReference>
<dbReference type="FunFam" id="3.30.1150.10:FF:000002">
    <property type="entry name" value="Energy transducer TonB"/>
    <property type="match status" value="1"/>
</dbReference>
<name>A0A2V3ZTZ6_9BACT</name>
<organism evidence="12 13">
    <name type="scientific">Marinifilum breve</name>
    <dbReference type="NCBI Taxonomy" id="2184082"/>
    <lineage>
        <taxon>Bacteria</taxon>
        <taxon>Pseudomonadati</taxon>
        <taxon>Bacteroidota</taxon>
        <taxon>Bacteroidia</taxon>
        <taxon>Marinilabiliales</taxon>
        <taxon>Marinifilaceae</taxon>
    </lineage>
</organism>
<sequence length="227" mass="25679">MEVKKSPKADLENKRGLFLEIGLALTLLFVFAAFEWRVDSSEATGLEDQQEMEAEEEIIPITRQEQIKPPPPPPPAPKVAEVLDIVDNDEEIEDELEIEDSDADMDEEVEIQVVEEEEEEDEAQVFVIVEDMPEFPGGQLELQKWIARSIKYPVIAQENGITGRVFVTFVVNKVGGVENVRVVRGVDPSLDKEAIRVINKMPKWKPGKQRGKPVKVSYTVPINFQLQ</sequence>
<dbReference type="EMBL" id="QFLI01000014">
    <property type="protein sequence ID" value="PXX95655.1"/>
    <property type="molecule type" value="Genomic_DNA"/>
</dbReference>
<evidence type="ECO:0000256" key="6">
    <source>
        <dbReference type="ARBA" id="ARBA00022692"/>
    </source>
</evidence>
<dbReference type="PANTHER" id="PTHR33446">
    <property type="entry name" value="PROTEIN TONB-RELATED"/>
    <property type="match status" value="1"/>
</dbReference>
<gene>
    <name evidence="12" type="ORF">DF185_21380</name>
</gene>
<evidence type="ECO:0000256" key="3">
    <source>
        <dbReference type="ARBA" id="ARBA00022448"/>
    </source>
</evidence>
<accession>A0A2V3ZTZ6</accession>
<keyword evidence="8 10" id="KW-1133">Transmembrane helix</keyword>
<proteinExistence type="inferred from homology"/>
<feature type="domain" description="TonB C-terminal" evidence="11">
    <location>
        <begin position="137"/>
        <end position="227"/>
    </location>
</feature>
<comment type="caution">
    <text evidence="12">The sequence shown here is derived from an EMBL/GenBank/DDBJ whole genome shotgun (WGS) entry which is preliminary data.</text>
</comment>
<dbReference type="NCBIfam" id="TIGR01352">
    <property type="entry name" value="tonB_Cterm"/>
    <property type="match status" value="1"/>
</dbReference>
<dbReference type="SUPFAM" id="SSF74653">
    <property type="entry name" value="TolA/TonB C-terminal domain"/>
    <property type="match status" value="1"/>
</dbReference>
<dbReference type="InterPro" id="IPR006260">
    <property type="entry name" value="TonB/TolA_C"/>
</dbReference>
<keyword evidence="6 10" id="KW-0812">Transmembrane</keyword>
<dbReference type="GO" id="GO:0031992">
    <property type="term" value="F:energy transducer activity"/>
    <property type="evidence" value="ECO:0007669"/>
    <property type="project" value="InterPro"/>
</dbReference>
<keyword evidence="9 10" id="KW-0472">Membrane</keyword>
<keyword evidence="4" id="KW-1003">Cell membrane</keyword>
<evidence type="ECO:0000313" key="12">
    <source>
        <dbReference type="EMBL" id="PXX95655.1"/>
    </source>
</evidence>
<dbReference type="InterPro" id="IPR003538">
    <property type="entry name" value="TonB"/>
</dbReference>
<dbReference type="Proteomes" id="UP000248079">
    <property type="component" value="Unassembled WGS sequence"/>
</dbReference>
<comment type="subcellular location">
    <subcellularLocation>
        <location evidence="1">Cell inner membrane</location>
        <topology evidence="1">Single-pass membrane protein</topology>
        <orientation evidence="1">Periplasmic side</orientation>
    </subcellularLocation>
</comment>
<reference evidence="12 13" key="1">
    <citation type="submission" date="2018-05" db="EMBL/GenBank/DDBJ databases">
        <title>Marinifilum breve JC075T sp. nov., a marine bacterium isolated from Yongle Blue Hole in the South China Sea.</title>
        <authorList>
            <person name="Fu T."/>
        </authorList>
    </citation>
    <scope>NUCLEOTIDE SEQUENCE [LARGE SCALE GENOMIC DNA]</scope>
    <source>
        <strain evidence="12 13">JC075</strain>
    </source>
</reference>